<keyword evidence="2" id="KW-1185">Reference proteome</keyword>
<name>A0ACB9G5B7_CICIN</name>
<dbReference type="EMBL" id="CM042010">
    <property type="protein sequence ID" value="KAI3778724.1"/>
    <property type="molecule type" value="Genomic_DNA"/>
</dbReference>
<reference evidence="1 2" key="2">
    <citation type="journal article" date="2022" name="Mol. Ecol. Resour.">
        <title>The genomes of chicory, endive, great burdock and yacon provide insights into Asteraceae paleo-polyploidization history and plant inulin production.</title>
        <authorList>
            <person name="Fan W."/>
            <person name="Wang S."/>
            <person name="Wang H."/>
            <person name="Wang A."/>
            <person name="Jiang F."/>
            <person name="Liu H."/>
            <person name="Zhao H."/>
            <person name="Xu D."/>
            <person name="Zhang Y."/>
        </authorList>
    </citation>
    <scope>NUCLEOTIDE SEQUENCE [LARGE SCALE GENOMIC DNA]</scope>
    <source>
        <strain evidence="2">cv. Punajuju</strain>
        <tissue evidence="1">Leaves</tissue>
    </source>
</reference>
<dbReference type="Proteomes" id="UP001055811">
    <property type="component" value="Linkage Group LG02"/>
</dbReference>
<gene>
    <name evidence="1" type="ORF">L2E82_08107</name>
</gene>
<reference evidence="2" key="1">
    <citation type="journal article" date="2022" name="Mol. Ecol. Resour.">
        <title>The genomes of chicory, endive, great burdock and yacon provide insights into Asteraceae palaeo-polyploidization history and plant inulin production.</title>
        <authorList>
            <person name="Fan W."/>
            <person name="Wang S."/>
            <person name="Wang H."/>
            <person name="Wang A."/>
            <person name="Jiang F."/>
            <person name="Liu H."/>
            <person name="Zhao H."/>
            <person name="Xu D."/>
            <person name="Zhang Y."/>
        </authorList>
    </citation>
    <scope>NUCLEOTIDE SEQUENCE [LARGE SCALE GENOMIC DNA]</scope>
    <source>
        <strain evidence="2">cv. Punajuju</strain>
    </source>
</reference>
<evidence type="ECO:0000313" key="2">
    <source>
        <dbReference type="Proteomes" id="UP001055811"/>
    </source>
</evidence>
<protein>
    <submittedName>
        <fullName evidence="1">Uncharacterized protein</fullName>
    </submittedName>
</protein>
<sequence length="107" mass="11999">MEPSSAWNFGLPRRAKNRTESQNVDGTSEVGIEEVVGTYYEVDIVEVRGISEVGVEKLGGIETASSRANETISLDMMIARAFDRKKLGFRTVSRERKVEDEEVDPYL</sequence>
<comment type="caution">
    <text evidence="1">The sequence shown here is derived from an EMBL/GenBank/DDBJ whole genome shotgun (WGS) entry which is preliminary data.</text>
</comment>
<proteinExistence type="predicted"/>
<accession>A0ACB9G5B7</accession>
<evidence type="ECO:0000313" key="1">
    <source>
        <dbReference type="EMBL" id="KAI3778724.1"/>
    </source>
</evidence>
<organism evidence="1 2">
    <name type="scientific">Cichorium intybus</name>
    <name type="common">Chicory</name>
    <dbReference type="NCBI Taxonomy" id="13427"/>
    <lineage>
        <taxon>Eukaryota</taxon>
        <taxon>Viridiplantae</taxon>
        <taxon>Streptophyta</taxon>
        <taxon>Embryophyta</taxon>
        <taxon>Tracheophyta</taxon>
        <taxon>Spermatophyta</taxon>
        <taxon>Magnoliopsida</taxon>
        <taxon>eudicotyledons</taxon>
        <taxon>Gunneridae</taxon>
        <taxon>Pentapetalae</taxon>
        <taxon>asterids</taxon>
        <taxon>campanulids</taxon>
        <taxon>Asterales</taxon>
        <taxon>Asteraceae</taxon>
        <taxon>Cichorioideae</taxon>
        <taxon>Cichorieae</taxon>
        <taxon>Cichoriinae</taxon>
        <taxon>Cichorium</taxon>
    </lineage>
</organism>